<evidence type="ECO:0000313" key="5">
    <source>
        <dbReference type="Proteomes" id="UP000197153"/>
    </source>
</evidence>
<dbReference type="PANTHER" id="PTHR33755:SF9">
    <property type="entry name" value="TOXIN PARE1"/>
    <property type="match status" value="1"/>
</dbReference>
<dbReference type="PIRSF" id="PIRSF029218">
    <property type="entry name" value="ParE"/>
    <property type="match status" value="1"/>
</dbReference>
<accession>A0A248JM27</accession>
<evidence type="ECO:0000256" key="2">
    <source>
        <dbReference type="ARBA" id="ARBA00022649"/>
    </source>
</evidence>
<protein>
    <recommendedName>
        <fullName evidence="3">Toxin</fullName>
    </recommendedName>
</protein>
<evidence type="ECO:0000256" key="3">
    <source>
        <dbReference type="PIRNR" id="PIRNR029218"/>
    </source>
</evidence>
<comment type="similarity">
    <text evidence="1 3">Belongs to the RelE toxin family.</text>
</comment>
<dbReference type="Gene3D" id="3.30.2310.20">
    <property type="entry name" value="RelE-like"/>
    <property type="match status" value="1"/>
</dbReference>
<gene>
    <name evidence="4" type="ORF">Y958_00795</name>
</gene>
<dbReference type="RefSeq" id="WP_088870520.1">
    <property type="nucleotide sequence ID" value="NZ_CP022110.1"/>
</dbReference>
<organism evidence="4 5">
    <name type="scientific">Nitrospirillum viridazoti CBAmc</name>
    <dbReference type="NCBI Taxonomy" id="1441467"/>
    <lineage>
        <taxon>Bacteria</taxon>
        <taxon>Pseudomonadati</taxon>
        <taxon>Pseudomonadota</taxon>
        <taxon>Alphaproteobacteria</taxon>
        <taxon>Rhodospirillales</taxon>
        <taxon>Azospirillaceae</taxon>
        <taxon>Nitrospirillum</taxon>
        <taxon>Nitrospirillum viridazoti</taxon>
    </lineage>
</organism>
<reference evidence="4 5" key="1">
    <citation type="submission" date="2017-06" db="EMBL/GenBank/DDBJ databases">
        <title>Complete genome sequence of Nitrospirillum amazonense strain CBAmC, an endophytic nitrogen-fixing and plant growth-promoting bacterium, isolated from sugarcane.</title>
        <authorList>
            <person name="Schwab S."/>
            <person name="dos Santos Teixeira K.R."/>
            <person name="Simoes Araujo J.L."/>
            <person name="Soares Vidal M."/>
            <person name="Borges de Freitas H.R."/>
            <person name="Rivello Crivelaro A.L."/>
            <person name="Bueno de Camargo Nunes A."/>
            <person name="dos Santos C.M."/>
            <person name="Palmeira da Silva Rosa D."/>
            <person name="da Silva Padilha D."/>
            <person name="da Silva E."/>
            <person name="Araujo Terra L."/>
            <person name="Soares Mendes V."/>
            <person name="Farinelli L."/>
            <person name="Magalhaes Cruz L."/>
            <person name="Baldani J.I."/>
        </authorList>
    </citation>
    <scope>NUCLEOTIDE SEQUENCE [LARGE SCALE GENOMIC DNA]</scope>
    <source>
        <strain evidence="4 5">CBAmC</strain>
    </source>
</reference>
<dbReference type="InterPro" id="IPR051803">
    <property type="entry name" value="TA_system_RelE-like_toxin"/>
</dbReference>
<dbReference type="InterPro" id="IPR028344">
    <property type="entry name" value="ParE1/4"/>
</dbReference>
<dbReference type="PANTHER" id="PTHR33755">
    <property type="entry name" value="TOXIN PARE1-RELATED"/>
    <property type="match status" value="1"/>
</dbReference>
<evidence type="ECO:0000313" key="4">
    <source>
        <dbReference type="EMBL" id="ASG19520.1"/>
    </source>
</evidence>
<dbReference type="InterPro" id="IPR007712">
    <property type="entry name" value="RelE/ParE_toxin"/>
</dbReference>
<proteinExistence type="inferred from homology"/>
<name>A0A248JM27_9PROT</name>
<keyword evidence="2" id="KW-1277">Toxin-antitoxin system</keyword>
<dbReference type="Pfam" id="PF05016">
    <property type="entry name" value="ParE_toxin"/>
    <property type="match status" value="1"/>
</dbReference>
<sequence>MTIRLTRRADADLLDIAEYTADRWGDAQADVYTRAFAKAFQRLDENPRMLGSRARDDLGRGYRTLLVEQHLVIYRHRAGTTHIMRVLHQRMNLPLHRLS</sequence>
<dbReference type="InterPro" id="IPR035093">
    <property type="entry name" value="RelE/ParE_toxin_dom_sf"/>
</dbReference>
<evidence type="ECO:0000256" key="1">
    <source>
        <dbReference type="ARBA" id="ARBA00006226"/>
    </source>
</evidence>
<dbReference type="Proteomes" id="UP000197153">
    <property type="component" value="Chromosome 1"/>
</dbReference>
<dbReference type="EMBL" id="CP022110">
    <property type="protein sequence ID" value="ASG19520.1"/>
    <property type="molecule type" value="Genomic_DNA"/>
</dbReference>
<keyword evidence="5" id="KW-1185">Reference proteome</keyword>
<dbReference type="AlphaFoldDB" id="A0A248JM27"/>
<dbReference type="KEGG" id="nao:Y958_00795"/>